<evidence type="ECO:0000313" key="3">
    <source>
        <dbReference type="Proteomes" id="UP001597383"/>
    </source>
</evidence>
<feature type="transmembrane region" description="Helical" evidence="1">
    <location>
        <begin position="29"/>
        <end position="48"/>
    </location>
</feature>
<sequence>MDKLTRIVSLIIFVFLLNVLFGAKEVPDWMIMIASLSAFILYFLSLYYEKRNKKETS</sequence>
<gene>
    <name evidence="2" type="ORF">ACFSJF_15515</name>
</gene>
<dbReference type="EMBL" id="JBHUHQ010000020">
    <property type="protein sequence ID" value="MFD2045684.1"/>
    <property type="molecule type" value="Genomic_DNA"/>
</dbReference>
<keyword evidence="1" id="KW-0472">Membrane</keyword>
<feature type="transmembrane region" description="Helical" evidence="1">
    <location>
        <begin position="7"/>
        <end position="23"/>
    </location>
</feature>
<keyword evidence="1" id="KW-0812">Transmembrane</keyword>
<dbReference type="Proteomes" id="UP001597383">
    <property type="component" value="Unassembled WGS sequence"/>
</dbReference>
<evidence type="ECO:0000313" key="2">
    <source>
        <dbReference type="EMBL" id="MFD2045684.1"/>
    </source>
</evidence>
<organism evidence="2 3">
    <name type="scientific">Ornithinibacillus salinisoli</name>
    <dbReference type="NCBI Taxonomy" id="1848459"/>
    <lineage>
        <taxon>Bacteria</taxon>
        <taxon>Bacillati</taxon>
        <taxon>Bacillota</taxon>
        <taxon>Bacilli</taxon>
        <taxon>Bacillales</taxon>
        <taxon>Bacillaceae</taxon>
        <taxon>Ornithinibacillus</taxon>
    </lineage>
</organism>
<evidence type="ECO:0000256" key="1">
    <source>
        <dbReference type="SAM" id="Phobius"/>
    </source>
</evidence>
<keyword evidence="3" id="KW-1185">Reference proteome</keyword>
<protein>
    <submittedName>
        <fullName evidence="2">Uncharacterized protein</fullName>
    </submittedName>
</protein>
<name>A0ABW4W1J6_9BACI</name>
<accession>A0ABW4W1J6</accession>
<dbReference type="RefSeq" id="WP_377558326.1">
    <property type="nucleotide sequence ID" value="NZ_JBHUHQ010000020.1"/>
</dbReference>
<reference evidence="3" key="1">
    <citation type="journal article" date="2019" name="Int. J. Syst. Evol. Microbiol.">
        <title>The Global Catalogue of Microorganisms (GCM) 10K type strain sequencing project: providing services to taxonomists for standard genome sequencing and annotation.</title>
        <authorList>
            <consortium name="The Broad Institute Genomics Platform"/>
            <consortium name="The Broad Institute Genome Sequencing Center for Infectious Disease"/>
            <person name="Wu L."/>
            <person name="Ma J."/>
        </authorList>
    </citation>
    <scope>NUCLEOTIDE SEQUENCE [LARGE SCALE GENOMIC DNA]</scope>
    <source>
        <strain evidence="3">R28</strain>
    </source>
</reference>
<keyword evidence="1" id="KW-1133">Transmembrane helix</keyword>
<comment type="caution">
    <text evidence="2">The sequence shown here is derived from an EMBL/GenBank/DDBJ whole genome shotgun (WGS) entry which is preliminary data.</text>
</comment>
<proteinExistence type="predicted"/>